<dbReference type="Proteomes" id="UP000198588">
    <property type="component" value="Unassembled WGS sequence"/>
</dbReference>
<keyword evidence="4 6" id="KW-1133">Transmembrane helix</keyword>
<comment type="subcellular location">
    <subcellularLocation>
        <location evidence="1">Cell membrane</location>
        <topology evidence="1">Multi-pass membrane protein</topology>
    </subcellularLocation>
</comment>
<keyword evidence="2" id="KW-1003">Cell membrane</keyword>
<feature type="transmembrane region" description="Helical" evidence="6">
    <location>
        <begin position="308"/>
        <end position="328"/>
    </location>
</feature>
<reference evidence="7 8" key="1">
    <citation type="submission" date="2016-10" db="EMBL/GenBank/DDBJ databases">
        <authorList>
            <person name="de Groot N.N."/>
        </authorList>
    </citation>
    <scope>NUCLEOTIDE SEQUENCE [LARGE SCALE GENOMIC DNA]</scope>
    <source>
        <strain evidence="7 8">CGMCC 1.12097</strain>
    </source>
</reference>
<feature type="transmembrane region" description="Helical" evidence="6">
    <location>
        <begin position="114"/>
        <end position="138"/>
    </location>
</feature>
<dbReference type="PANTHER" id="PTHR32196">
    <property type="entry name" value="ABC TRANSPORTER PERMEASE PROTEIN YPHD-RELATED-RELATED"/>
    <property type="match status" value="1"/>
</dbReference>
<feature type="transmembrane region" description="Helical" evidence="6">
    <location>
        <begin position="272"/>
        <end position="301"/>
    </location>
</feature>
<dbReference type="EMBL" id="FMXM01000016">
    <property type="protein sequence ID" value="SDA92046.1"/>
    <property type="molecule type" value="Genomic_DNA"/>
</dbReference>
<dbReference type="Pfam" id="PF02653">
    <property type="entry name" value="BPD_transp_2"/>
    <property type="match status" value="1"/>
</dbReference>
<organism evidence="7 8">
    <name type="scientific">Mesorhizobium qingshengii</name>
    <dbReference type="NCBI Taxonomy" id="1165689"/>
    <lineage>
        <taxon>Bacteria</taxon>
        <taxon>Pseudomonadati</taxon>
        <taxon>Pseudomonadota</taxon>
        <taxon>Alphaproteobacteria</taxon>
        <taxon>Hyphomicrobiales</taxon>
        <taxon>Phyllobacteriaceae</taxon>
        <taxon>Mesorhizobium</taxon>
    </lineage>
</organism>
<dbReference type="GO" id="GO:0005886">
    <property type="term" value="C:plasma membrane"/>
    <property type="evidence" value="ECO:0007669"/>
    <property type="project" value="UniProtKB-SubCell"/>
</dbReference>
<dbReference type="CDD" id="cd06579">
    <property type="entry name" value="TM_PBP1_transp_AraH_like"/>
    <property type="match status" value="1"/>
</dbReference>
<feature type="transmembrane region" description="Helical" evidence="6">
    <location>
        <begin position="66"/>
        <end position="84"/>
    </location>
</feature>
<dbReference type="InterPro" id="IPR001851">
    <property type="entry name" value="ABC_transp_permease"/>
</dbReference>
<dbReference type="STRING" id="1165689.SAMN02927914_04636"/>
<dbReference type="AlphaFoldDB" id="A0A1G5ZBT6"/>
<evidence type="ECO:0000313" key="7">
    <source>
        <dbReference type="EMBL" id="SDA92046.1"/>
    </source>
</evidence>
<accession>A0A1G5ZBT6</accession>
<proteinExistence type="predicted"/>
<evidence type="ECO:0000256" key="5">
    <source>
        <dbReference type="ARBA" id="ARBA00023136"/>
    </source>
</evidence>
<evidence type="ECO:0000256" key="1">
    <source>
        <dbReference type="ARBA" id="ARBA00004651"/>
    </source>
</evidence>
<keyword evidence="3 6" id="KW-0812">Transmembrane</keyword>
<feature type="transmembrane region" description="Helical" evidence="6">
    <location>
        <begin position="183"/>
        <end position="204"/>
    </location>
</feature>
<evidence type="ECO:0000256" key="2">
    <source>
        <dbReference type="ARBA" id="ARBA00022475"/>
    </source>
</evidence>
<evidence type="ECO:0000313" key="8">
    <source>
        <dbReference type="Proteomes" id="UP000198588"/>
    </source>
</evidence>
<name>A0A1G5ZBT6_9HYPH</name>
<evidence type="ECO:0000256" key="3">
    <source>
        <dbReference type="ARBA" id="ARBA00022692"/>
    </source>
</evidence>
<evidence type="ECO:0000256" key="4">
    <source>
        <dbReference type="ARBA" id="ARBA00022989"/>
    </source>
</evidence>
<evidence type="ECO:0000256" key="6">
    <source>
        <dbReference type="SAM" id="Phobius"/>
    </source>
</evidence>
<dbReference type="GO" id="GO:0022857">
    <property type="term" value="F:transmembrane transporter activity"/>
    <property type="evidence" value="ECO:0007669"/>
    <property type="project" value="InterPro"/>
</dbReference>
<keyword evidence="5 6" id="KW-0472">Membrane</keyword>
<feature type="transmembrane region" description="Helical" evidence="6">
    <location>
        <begin position="28"/>
        <end position="54"/>
    </location>
</feature>
<feature type="transmembrane region" description="Helical" evidence="6">
    <location>
        <begin position="232"/>
        <end position="252"/>
    </location>
</feature>
<dbReference type="RefSeq" id="WP_244529802.1">
    <property type="nucleotide sequence ID" value="NZ_FMXM01000016.1"/>
</dbReference>
<protein>
    <submittedName>
        <fullName evidence="7">Ribose transport system permease protein</fullName>
    </submittedName>
</protein>
<dbReference type="PANTHER" id="PTHR32196:SF72">
    <property type="entry name" value="RIBOSE IMPORT PERMEASE PROTEIN RBSC"/>
    <property type="match status" value="1"/>
</dbReference>
<gene>
    <name evidence="7" type="ORF">SAMN02927914_04636</name>
</gene>
<sequence length="350" mass="35793">MPETGNTGTTLGDTALPASRKPEAVPGLALGLMLLSAGPVVILMLLIAVLSFLSPYFLTGRNLSNILAQTAVISVVAMGQHLVILTRGIDLSVGSNVALASVVGALSFHAGAPAIAVIAVMVGCGAAVGAINGLFYVFGRLPHPFIITLATLSIAKGLALQLADGRAIPGMPDAIDALGREAVWGLPGSVFVVAGVAAVLFVMAKTMVWGRWIYAVGGRPDAAVRMGIPVSWVLVSVYVISGLCAGIGAVILAGRTDAGSPLFGNLLELDTIAAVIIGGASFLGGRGHLGHALIGALMIGVIRNALNLLNVNVFFQLIVIGVVIVIAVESDVLRNYLEGRVRVMQAGRQS</sequence>
<feature type="transmembrane region" description="Helical" evidence="6">
    <location>
        <begin position="145"/>
        <end position="163"/>
    </location>
</feature>